<dbReference type="Proteomes" id="UP001060112">
    <property type="component" value="Chromosome"/>
</dbReference>
<proteinExistence type="predicted"/>
<keyword evidence="5" id="KW-0598">Phosphotransferase system</keyword>
<dbReference type="InterPro" id="IPR036095">
    <property type="entry name" value="PTS_EIIB-like_sf"/>
</dbReference>
<protein>
    <recommendedName>
        <fullName evidence="8">PTS EIIB type-3 domain-containing protein</fullName>
    </recommendedName>
</protein>
<dbReference type="Gene3D" id="3.40.50.2300">
    <property type="match status" value="1"/>
</dbReference>
<dbReference type="InterPro" id="IPR003501">
    <property type="entry name" value="PTS_EIIB_2/3"/>
</dbReference>
<evidence type="ECO:0000256" key="6">
    <source>
        <dbReference type="ARBA" id="ARBA00022777"/>
    </source>
</evidence>
<evidence type="ECO:0000313" key="9">
    <source>
        <dbReference type="EMBL" id="UTY39070.1"/>
    </source>
</evidence>
<keyword evidence="4" id="KW-0808">Transferase</keyword>
<dbReference type="PANTHER" id="PTHR34581">
    <property type="entry name" value="PTS SYSTEM N,N'-DIACETYLCHITOBIOSE-SPECIFIC EIIB COMPONENT"/>
    <property type="match status" value="1"/>
</dbReference>
<dbReference type="InterPro" id="IPR013012">
    <property type="entry name" value="PTS_EIIB_3"/>
</dbReference>
<sequence length="213" mass="24764">MDEFLQDINTLFFFKWICIQENKRFQIYLSEKDKNIIYIETEYGIEEVTFNPLNIIELKVTNKITKEVNFYLHFQMKTIKHALELFNEMIESIISLSSKPVTKVLLSCSGGLTTGFFAQRINEVIRLLGLDLKVDAIGHNNLYQIGTNYDIVLLAPQISYLHAKVHDILKNQIVLNIPPQIFAKYDVGKIISLITKANENKKNQKIFNLMNYQ</sequence>
<evidence type="ECO:0000256" key="1">
    <source>
        <dbReference type="ARBA" id="ARBA00022448"/>
    </source>
</evidence>
<feature type="modified residue" description="Phosphocysteine; by EIIA" evidence="7">
    <location>
        <position position="108"/>
    </location>
</feature>
<accession>A0ABY5I297</accession>
<dbReference type="Pfam" id="PF02302">
    <property type="entry name" value="PTS_IIB"/>
    <property type="match status" value="1"/>
</dbReference>
<keyword evidence="1" id="KW-0813">Transport</keyword>
<evidence type="ECO:0000256" key="3">
    <source>
        <dbReference type="ARBA" id="ARBA00022597"/>
    </source>
</evidence>
<evidence type="ECO:0000256" key="4">
    <source>
        <dbReference type="ARBA" id="ARBA00022679"/>
    </source>
</evidence>
<dbReference type="EMBL" id="CP101620">
    <property type="protein sequence ID" value="UTY39070.1"/>
    <property type="molecule type" value="Genomic_DNA"/>
</dbReference>
<keyword evidence="3" id="KW-0762">Sugar transport</keyword>
<dbReference type="PANTHER" id="PTHR34581:SF2">
    <property type="entry name" value="PTS SYSTEM N,N'-DIACETYLCHITOBIOSE-SPECIFIC EIIB COMPONENT"/>
    <property type="match status" value="1"/>
</dbReference>
<dbReference type="RefSeq" id="WP_290139918.1">
    <property type="nucleotide sequence ID" value="NZ_CP101620.1"/>
</dbReference>
<evidence type="ECO:0000256" key="2">
    <source>
        <dbReference type="ARBA" id="ARBA00022553"/>
    </source>
</evidence>
<feature type="domain" description="PTS EIIB type-3" evidence="8">
    <location>
        <begin position="101"/>
        <end position="204"/>
    </location>
</feature>
<keyword evidence="6" id="KW-0418">Kinase</keyword>
<dbReference type="PROSITE" id="PS51100">
    <property type="entry name" value="PTS_EIIB_TYPE_3"/>
    <property type="match status" value="1"/>
</dbReference>
<evidence type="ECO:0000259" key="8">
    <source>
        <dbReference type="PROSITE" id="PS51100"/>
    </source>
</evidence>
<keyword evidence="10" id="KW-1185">Reference proteome</keyword>
<organism evidence="9 10">
    <name type="scientific">Allocoprobacillus halotolerans</name>
    <dbReference type="NCBI Taxonomy" id="2944914"/>
    <lineage>
        <taxon>Bacteria</taxon>
        <taxon>Bacillati</taxon>
        <taxon>Bacillota</taxon>
        <taxon>Erysipelotrichia</taxon>
        <taxon>Erysipelotrichales</taxon>
        <taxon>Erysipelotrichaceae</taxon>
        <taxon>Allocoprobacillus</taxon>
    </lineage>
</organism>
<dbReference type="SUPFAM" id="SSF52794">
    <property type="entry name" value="PTS system IIB component-like"/>
    <property type="match status" value="1"/>
</dbReference>
<evidence type="ECO:0000256" key="5">
    <source>
        <dbReference type="ARBA" id="ARBA00022683"/>
    </source>
</evidence>
<evidence type="ECO:0000313" key="10">
    <source>
        <dbReference type="Proteomes" id="UP001060112"/>
    </source>
</evidence>
<keyword evidence="2" id="KW-0597">Phosphoprotein</keyword>
<reference evidence="9" key="1">
    <citation type="submission" date="2022-07" db="EMBL/GenBank/DDBJ databases">
        <title>Faecal culturing of patients with breast cancer.</title>
        <authorList>
            <person name="Teng N.M.Y."/>
            <person name="Kiu R."/>
            <person name="Evans R."/>
            <person name="Baker D.J."/>
            <person name="Zenner C."/>
            <person name="Robinson S.D."/>
            <person name="Hall L.J."/>
        </authorList>
    </citation>
    <scope>NUCLEOTIDE SEQUENCE</scope>
    <source>
        <strain evidence="9">LH1062</strain>
    </source>
</reference>
<evidence type="ECO:0000256" key="7">
    <source>
        <dbReference type="PROSITE-ProRule" id="PRU00423"/>
    </source>
</evidence>
<name>A0ABY5I297_9FIRM</name>
<gene>
    <name evidence="9" type="ORF">NMU03_16070</name>
</gene>
<dbReference type="InterPro" id="IPR051819">
    <property type="entry name" value="PTS_sugar-specific_EIIB"/>
</dbReference>